<dbReference type="EMBL" id="MCIB01000001">
    <property type="protein sequence ID" value="RKD34463.1"/>
    <property type="molecule type" value="Genomic_DNA"/>
</dbReference>
<evidence type="ECO:0000256" key="1">
    <source>
        <dbReference type="SAM" id="Phobius"/>
    </source>
</evidence>
<accession>A0A419TAG8</accession>
<dbReference type="Proteomes" id="UP000284177">
    <property type="component" value="Unassembled WGS sequence"/>
</dbReference>
<sequence>MFGIILMIIGIICITFSVLLFLKEEREQDEKYNEIKKIYKDINDYALIIEEIADKLNDKLDLYLSNNNKTDDSNYKHDYPDNHNNHITNEDYIITNNKDINNVEIDEHDNIYNEIINLMKLGLNKHEIAKKLGKSIREIDIILKLENSKRKK</sequence>
<reference evidence="2 3" key="1">
    <citation type="submission" date="2016-08" db="EMBL/GenBank/DDBJ databases">
        <title>Novel Firmicutes and Novel Genomes.</title>
        <authorList>
            <person name="Poppleton D.I."/>
            <person name="Gribaldo S."/>
        </authorList>
    </citation>
    <scope>NUCLEOTIDE SEQUENCE [LARGE SCALE GENOMIC DNA]</scope>
    <source>
        <strain evidence="2 3">CTT3</strain>
    </source>
</reference>
<keyword evidence="1" id="KW-0812">Transmembrane</keyword>
<proteinExistence type="predicted"/>
<name>A0A419TAG8_9FIRM</name>
<gene>
    <name evidence="2" type="ORF">BET03_01115</name>
</gene>
<dbReference type="OrthoDB" id="1755582at2"/>
<keyword evidence="1" id="KW-1133">Transmembrane helix</keyword>
<feature type="transmembrane region" description="Helical" evidence="1">
    <location>
        <begin position="6"/>
        <end position="22"/>
    </location>
</feature>
<keyword evidence="1" id="KW-0472">Membrane</keyword>
<evidence type="ECO:0000313" key="2">
    <source>
        <dbReference type="EMBL" id="RKD34463.1"/>
    </source>
</evidence>
<evidence type="ECO:0000313" key="3">
    <source>
        <dbReference type="Proteomes" id="UP000284177"/>
    </source>
</evidence>
<protein>
    <submittedName>
        <fullName evidence="2">Uncharacterized protein</fullName>
    </submittedName>
</protein>
<keyword evidence="3" id="KW-1185">Reference proteome</keyword>
<dbReference type="RefSeq" id="WP_120166382.1">
    <property type="nucleotide sequence ID" value="NZ_MCIB01000001.1"/>
</dbReference>
<comment type="caution">
    <text evidence="2">The sequence shown here is derived from an EMBL/GenBank/DDBJ whole genome shotgun (WGS) entry which is preliminary data.</text>
</comment>
<organism evidence="2 3">
    <name type="scientific">Thermohalobacter berrensis</name>
    <dbReference type="NCBI Taxonomy" id="99594"/>
    <lineage>
        <taxon>Bacteria</taxon>
        <taxon>Bacillati</taxon>
        <taxon>Bacillota</taxon>
        <taxon>Tissierellia</taxon>
        <taxon>Tissierellales</taxon>
        <taxon>Thermohalobacteraceae</taxon>
        <taxon>Thermohalobacter</taxon>
    </lineage>
</organism>
<dbReference type="AlphaFoldDB" id="A0A419TAG8"/>